<organism evidence="2 3">
    <name type="scientific">Geomonas terrae</name>
    <dbReference type="NCBI Taxonomy" id="2562681"/>
    <lineage>
        <taxon>Bacteria</taxon>
        <taxon>Pseudomonadati</taxon>
        <taxon>Thermodesulfobacteriota</taxon>
        <taxon>Desulfuromonadia</taxon>
        <taxon>Geobacterales</taxon>
        <taxon>Geobacteraceae</taxon>
        <taxon>Geomonas</taxon>
    </lineage>
</organism>
<proteinExistence type="predicted"/>
<dbReference type="PANTHER" id="PTHR12526">
    <property type="entry name" value="GLYCOSYLTRANSFERASE"/>
    <property type="match status" value="1"/>
</dbReference>
<dbReference type="Pfam" id="PF13692">
    <property type="entry name" value="Glyco_trans_1_4"/>
    <property type="match status" value="1"/>
</dbReference>
<dbReference type="CDD" id="cd03794">
    <property type="entry name" value="GT4_WbuB-like"/>
    <property type="match status" value="1"/>
</dbReference>
<gene>
    <name evidence="2" type="ORF">E4633_07025</name>
</gene>
<dbReference type="Pfam" id="PF13579">
    <property type="entry name" value="Glyco_trans_4_4"/>
    <property type="match status" value="1"/>
</dbReference>
<evidence type="ECO:0000259" key="1">
    <source>
        <dbReference type="Pfam" id="PF13579"/>
    </source>
</evidence>
<dbReference type="Gene3D" id="3.40.50.2000">
    <property type="entry name" value="Glycogen Phosphorylase B"/>
    <property type="match status" value="2"/>
</dbReference>
<accession>A0A4S1CNF7</accession>
<dbReference type="InterPro" id="IPR028098">
    <property type="entry name" value="Glyco_trans_4-like_N"/>
</dbReference>
<dbReference type="SUPFAM" id="SSF53756">
    <property type="entry name" value="UDP-Glycosyltransferase/glycogen phosphorylase"/>
    <property type="match status" value="1"/>
</dbReference>
<name>A0A4S1CNF7_9BACT</name>
<dbReference type="EMBL" id="SRSC01000001">
    <property type="protein sequence ID" value="TGU75193.1"/>
    <property type="molecule type" value="Genomic_DNA"/>
</dbReference>
<sequence length="407" mass="44634">MKIIFWAPFGIRPKGTVIARMVPLAAELQASGHEVVIVAPPYTNPEDSGKTEVVRGVRLANVDLGPKHKALAVPFLAWRMLRVALKEKPDLIHLFKPKGYGGIAAMLLIALQTLGIRTPPLFLDTDDWEGEGGMNELHDYGTVEKRFYRFQEQWITPRALGVTVASRGLEHLVGQMEVQRDHLLYLPNCVAAATAGDGQAVRAGLGIAPDAPVLLLYTRFFEFSQEKLHFIFAEIHRQVTGVRFLVVGKGRRGEEDLLLQSARESGFDAALVMAGWIAPEAIPDYLAAANVAVYPFADTLVNRCKCPAKLTEILLAQVPVVADRVGQISEYIDDGRSGILCDPDDWHQMVDRVVELLKAPALQQRFGGAGRAHLQENFNWGAAAGSLHRFYLSTLQGGAPAHPQGRG</sequence>
<dbReference type="GO" id="GO:0016757">
    <property type="term" value="F:glycosyltransferase activity"/>
    <property type="evidence" value="ECO:0007669"/>
    <property type="project" value="UniProtKB-ARBA"/>
</dbReference>
<evidence type="ECO:0000313" key="3">
    <source>
        <dbReference type="Proteomes" id="UP000306416"/>
    </source>
</evidence>
<keyword evidence="3" id="KW-1185">Reference proteome</keyword>
<evidence type="ECO:0000313" key="2">
    <source>
        <dbReference type="EMBL" id="TGU75193.1"/>
    </source>
</evidence>
<keyword evidence="2" id="KW-0808">Transferase</keyword>
<dbReference type="AlphaFoldDB" id="A0A4S1CNF7"/>
<dbReference type="RefSeq" id="WP_135869497.1">
    <property type="nucleotide sequence ID" value="NZ_SRSC01000001.1"/>
</dbReference>
<dbReference type="PANTHER" id="PTHR12526:SF600">
    <property type="entry name" value="GLYCOSYL TRANSFERASE GROUP 1"/>
    <property type="match status" value="1"/>
</dbReference>
<dbReference type="Proteomes" id="UP000306416">
    <property type="component" value="Unassembled WGS sequence"/>
</dbReference>
<protein>
    <submittedName>
        <fullName evidence="2">Glycosyltransferase</fullName>
    </submittedName>
</protein>
<feature type="domain" description="Glycosyltransferase subfamily 4-like N-terminal" evidence="1">
    <location>
        <begin position="19"/>
        <end position="188"/>
    </location>
</feature>
<reference evidence="2 3" key="1">
    <citation type="submission" date="2019-04" db="EMBL/GenBank/DDBJ databases">
        <title>Geobacter oryzae sp. nov., ferric-reducing bacteria isolated from paddy soil.</title>
        <authorList>
            <person name="Xu Z."/>
            <person name="Masuda Y."/>
            <person name="Itoh H."/>
            <person name="Senoo K."/>
        </authorList>
    </citation>
    <scope>NUCLEOTIDE SEQUENCE [LARGE SCALE GENOMIC DNA]</scope>
    <source>
        <strain evidence="2 3">Red111</strain>
    </source>
</reference>
<comment type="caution">
    <text evidence="2">The sequence shown here is derived from an EMBL/GenBank/DDBJ whole genome shotgun (WGS) entry which is preliminary data.</text>
</comment>